<dbReference type="EMBL" id="CP026604">
    <property type="protein sequence ID" value="AWB67292.1"/>
    <property type="molecule type" value="Genomic_DNA"/>
</dbReference>
<dbReference type="Pfam" id="PF01850">
    <property type="entry name" value="PIN"/>
    <property type="match status" value="1"/>
</dbReference>
<dbReference type="OrthoDB" id="196926at2"/>
<dbReference type="Gene3D" id="3.40.50.1010">
    <property type="entry name" value="5'-nuclease"/>
    <property type="match status" value="1"/>
</dbReference>
<reference evidence="2 3" key="1">
    <citation type="submission" date="2018-01" db="EMBL/GenBank/DDBJ databases">
        <title>Genome sequence of a Cantenovulum-like bacteria.</title>
        <authorList>
            <person name="Tan W.R."/>
            <person name="Lau N.-S."/>
            <person name="Go F."/>
            <person name="Amirul A.-A.A."/>
        </authorList>
    </citation>
    <scope>NUCLEOTIDE SEQUENCE [LARGE SCALE GENOMIC DNA]</scope>
    <source>
        <strain evidence="2 3">CCB-QB4</strain>
    </source>
</reference>
<proteinExistence type="predicted"/>
<name>A0A2S0VSY6_9ALTE</name>
<evidence type="ECO:0000313" key="2">
    <source>
        <dbReference type="EMBL" id="AWB67292.1"/>
    </source>
</evidence>
<feature type="domain" description="PIN" evidence="1">
    <location>
        <begin position="2"/>
        <end position="123"/>
    </location>
</feature>
<protein>
    <submittedName>
        <fullName evidence="2">VapC toxin family PIN domain ribonuclease</fullName>
    </submittedName>
</protein>
<dbReference type="InterPro" id="IPR002716">
    <property type="entry name" value="PIN_dom"/>
</dbReference>
<keyword evidence="3" id="KW-1185">Reference proteome</keyword>
<dbReference type="RefSeq" id="WP_108603339.1">
    <property type="nucleotide sequence ID" value="NZ_CP026604.1"/>
</dbReference>
<dbReference type="KEGG" id="cate:C2869_12945"/>
<accession>A0A2S0VSY6</accession>
<dbReference type="AlphaFoldDB" id="A0A2S0VSY6"/>
<dbReference type="InterPro" id="IPR029060">
    <property type="entry name" value="PIN-like_dom_sf"/>
</dbReference>
<sequence>MIIADSSYWLALANTRDQYHQIVLAKTVSLNDTLITTWPVLTETCHLLLSRMGVHAQVKFIQQVEQFADLFVLEPKHLIRCSQLMEQYQNLPMDLTDASLVVLAENLGEGKILSTDRRDFNAYRWNNQHPFQNVLFD</sequence>
<organism evidence="2 3">
    <name type="scientific">Saccharobesus litoralis</name>
    <dbReference type="NCBI Taxonomy" id="2172099"/>
    <lineage>
        <taxon>Bacteria</taxon>
        <taxon>Pseudomonadati</taxon>
        <taxon>Pseudomonadota</taxon>
        <taxon>Gammaproteobacteria</taxon>
        <taxon>Alteromonadales</taxon>
        <taxon>Alteromonadaceae</taxon>
        <taxon>Saccharobesus</taxon>
    </lineage>
</organism>
<dbReference type="SUPFAM" id="SSF88723">
    <property type="entry name" value="PIN domain-like"/>
    <property type="match status" value="1"/>
</dbReference>
<dbReference type="Proteomes" id="UP000244441">
    <property type="component" value="Chromosome"/>
</dbReference>
<gene>
    <name evidence="2" type="ORF">C2869_12945</name>
</gene>
<evidence type="ECO:0000259" key="1">
    <source>
        <dbReference type="Pfam" id="PF01850"/>
    </source>
</evidence>
<evidence type="ECO:0000313" key="3">
    <source>
        <dbReference type="Proteomes" id="UP000244441"/>
    </source>
</evidence>